<dbReference type="InterPro" id="IPR036380">
    <property type="entry name" value="Isochorismatase-like_sf"/>
</dbReference>
<organism evidence="2 3">
    <name type="scientific">Hathewaya histolytica</name>
    <name type="common">Clostridium histolyticum</name>
    <dbReference type="NCBI Taxonomy" id="1498"/>
    <lineage>
        <taxon>Bacteria</taxon>
        <taxon>Bacillati</taxon>
        <taxon>Bacillota</taxon>
        <taxon>Clostridia</taxon>
        <taxon>Eubacteriales</taxon>
        <taxon>Clostridiaceae</taxon>
        <taxon>Hathewaya</taxon>
    </lineage>
</organism>
<dbReference type="KEGG" id="hhw:NCTC503_01400"/>
<sequence>MILNRNLLSYEGFQEEFKIIVDNIDKAYEKVISVNNLPSNTVLVIIDMINGFSKGGNLYSKNMENLIPNIVDISTKFHHNNYPILAYKDSHEKSSIEFDSYPTHCVVGTEECELISELKNINSIIQLEKNSTNAFLSYNPEEVLKKHFGKENEFNNYVVVGGCTDICIYQFALTLKTYFNEHNRNSRVIVPVNMVDTFSANGHNDDISNILFLNSMIANGIEVIKTIE</sequence>
<dbReference type="EMBL" id="LR590481">
    <property type="protein sequence ID" value="VTQ89416.1"/>
    <property type="molecule type" value="Genomic_DNA"/>
</dbReference>
<dbReference type="Pfam" id="PF00857">
    <property type="entry name" value="Isochorismatase"/>
    <property type="match status" value="1"/>
</dbReference>
<reference evidence="2 3" key="1">
    <citation type="submission" date="2019-05" db="EMBL/GenBank/DDBJ databases">
        <authorList>
            <consortium name="Pathogen Informatics"/>
        </authorList>
    </citation>
    <scope>NUCLEOTIDE SEQUENCE [LARGE SCALE GENOMIC DNA]</scope>
    <source>
        <strain evidence="2 3">NCTC503</strain>
    </source>
</reference>
<dbReference type="CDD" id="cd00431">
    <property type="entry name" value="cysteine_hydrolases"/>
    <property type="match status" value="1"/>
</dbReference>
<dbReference type="GO" id="GO:0008936">
    <property type="term" value="F:nicotinamidase activity"/>
    <property type="evidence" value="ECO:0007669"/>
    <property type="project" value="InterPro"/>
</dbReference>
<dbReference type="RefSeq" id="WP_171012005.1">
    <property type="nucleotide sequence ID" value="NZ_CBCRUQ010000012.1"/>
</dbReference>
<dbReference type="Proteomes" id="UP000308489">
    <property type="component" value="Chromosome 1"/>
</dbReference>
<dbReference type="InterPro" id="IPR000868">
    <property type="entry name" value="Isochorismatase-like_dom"/>
</dbReference>
<protein>
    <submittedName>
        <fullName evidence="2">Nicotinamidase-like amidase</fullName>
    </submittedName>
</protein>
<dbReference type="Gene3D" id="3.40.50.850">
    <property type="entry name" value="Isochorismatase-like"/>
    <property type="match status" value="1"/>
</dbReference>
<evidence type="ECO:0000313" key="2">
    <source>
        <dbReference type="EMBL" id="VTQ89416.1"/>
    </source>
</evidence>
<evidence type="ECO:0000259" key="1">
    <source>
        <dbReference type="Pfam" id="PF00857"/>
    </source>
</evidence>
<gene>
    <name evidence="2" type="ORF">NCTC503_01400</name>
</gene>
<dbReference type="GO" id="GO:0019365">
    <property type="term" value="P:pyridine nucleotide salvage"/>
    <property type="evidence" value="ECO:0007669"/>
    <property type="project" value="InterPro"/>
</dbReference>
<dbReference type="PANTHER" id="PTHR47297">
    <property type="match status" value="1"/>
</dbReference>
<keyword evidence="3" id="KW-1185">Reference proteome</keyword>
<dbReference type="PANTHER" id="PTHR47297:SF2">
    <property type="entry name" value="OS02G0606800 PROTEIN"/>
    <property type="match status" value="1"/>
</dbReference>
<proteinExistence type="predicted"/>
<dbReference type="AlphaFoldDB" id="A0A4U9RDX1"/>
<dbReference type="InterPro" id="IPR044717">
    <property type="entry name" value="NIC1"/>
</dbReference>
<dbReference type="SUPFAM" id="SSF52499">
    <property type="entry name" value="Isochorismatase-like hydrolases"/>
    <property type="match status" value="1"/>
</dbReference>
<accession>A0A4U9RDX1</accession>
<feature type="domain" description="Isochorismatase-like" evidence="1">
    <location>
        <begin position="41"/>
        <end position="210"/>
    </location>
</feature>
<name>A0A4U9RDX1_HATHI</name>
<evidence type="ECO:0000313" key="3">
    <source>
        <dbReference type="Proteomes" id="UP000308489"/>
    </source>
</evidence>